<protein>
    <submittedName>
        <fullName evidence="3">Uncharacterized protein</fullName>
    </submittedName>
</protein>
<evidence type="ECO:0000313" key="4">
    <source>
        <dbReference type="Proteomes" id="UP001359485"/>
    </source>
</evidence>
<keyword evidence="2" id="KW-0732">Signal</keyword>
<organism evidence="3 4">
    <name type="scientific">Polyplax serrata</name>
    <name type="common">Common mouse louse</name>
    <dbReference type="NCBI Taxonomy" id="468196"/>
    <lineage>
        <taxon>Eukaryota</taxon>
        <taxon>Metazoa</taxon>
        <taxon>Ecdysozoa</taxon>
        <taxon>Arthropoda</taxon>
        <taxon>Hexapoda</taxon>
        <taxon>Insecta</taxon>
        <taxon>Pterygota</taxon>
        <taxon>Neoptera</taxon>
        <taxon>Paraneoptera</taxon>
        <taxon>Psocodea</taxon>
        <taxon>Troctomorpha</taxon>
        <taxon>Phthiraptera</taxon>
        <taxon>Anoplura</taxon>
        <taxon>Polyplacidae</taxon>
        <taxon>Polyplax</taxon>
    </lineage>
</organism>
<gene>
    <name evidence="3" type="ORF">RUM44_007323</name>
</gene>
<accession>A0ABR1B144</accession>
<dbReference type="EMBL" id="JAWJWF010000005">
    <property type="protein sequence ID" value="KAK6632282.1"/>
    <property type="molecule type" value="Genomic_DNA"/>
</dbReference>
<evidence type="ECO:0000313" key="3">
    <source>
        <dbReference type="EMBL" id="KAK6632282.1"/>
    </source>
</evidence>
<feature type="chain" id="PRO_5046616399" evidence="2">
    <location>
        <begin position="42"/>
        <end position="57"/>
    </location>
</feature>
<dbReference type="Proteomes" id="UP001359485">
    <property type="component" value="Unassembled WGS sequence"/>
</dbReference>
<sequence length="57" mass="6721">MGKTPWMKPRRFHPKKGKMKLFVSQFLLVPVLLSLVDEDDGDDDDEEEEEQEEGMRL</sequence>
<proteinExistence type="predicted"/>
<keyword evidence="4" id="KW-1185">Reference proteome</keyword>
<reference evidence="3 4" key="1">
    <citation type="submission" date="2023-09" db="EMBL/GenBank/DDBJ databases">
        <title>Genomes of two closely related lineages of the louse Polyplax serrata with different host specificities.</title>
        <authorList>
            <person name="Martinu J."/>
            <person name="Tarabai H."/>
            <person name="Stefka J."/>
            <person name="Hypsa V."/>
        </authorList>
    </citation>
    <scope>NUCLEOTIDE SEQUENCE [LARGE SCALE GENOMIC DNA]</scope>
    <source>
        <strain evidence="3">98ZLc_SE</strain>
    </source>
</reference>
<comment type="caution">
    <text evidence="3">The sequence shown here is derived from an EMBL/GenBank/DDBJ whole genome shotgun (WGS) entry which is preliminary data.</text>
</comment>
<evidence type="ECO:0000256" key="2">
    <source>
        <dbReference type="SAM" id="SignalP"/>
    </source>
</evidence>
<evidence type="ECO:0000256" key="1">
    <source>
        <dbReference type="SAM" id="MobiDB-lite"/>
    </source>
</evidence>
<name>A0ABR1B144_POLSC</name>
<feature type="signal peptide" evidence="2">
    <location>
        <begin position="1"/>
        <end position="41"/>
    </location>
</feature>
<feature type="region of interest" description="Disordered" evidence="1">
    <location>
        <begin position="37"/>
        <end position="57"/>
    </location>
</feature>